<dbReference type="RefSeq" id="WP_164278379.1">
    <property type="nucleotide sequence ID" value="NZ_JAAGMQ010000883.1"/>
</dbReference>
<sequence>MVSFWLDRRSADAAFAAACAALGCGPDERHEEARGTAFWWTTDQPAWPHGVIVFWQHGRDWRCLPLDRDENPIHDGTERLPWTAELPSDEAAQRVAELLGKGPRLA</sequence>
<protein>
    <submittedName>
        <fullName evidence="1">Uncharacterized protein</fullName>
    </submittedName>
</protein>
<name>A0A6G3TL78_9ACTN</name>
<dbReference type="EMBL" id="JAAGMQ010000883">
    <property type="protein sequence ID" value="NEC37384.1"/>
    <property type="molecule type" value="Genomic_DNA"/>
</dbReference>
<proteinExistence type="predicted"/>
<gene>
    <name evidence="1" type="ORF">G3I66_30025</name>
</gene>
<evidence type="ECO:0000313" key="1">
    <source>
        <dbReference type="EMBL" id="NEC37384.1"/>
    </source>
</evidence>
<accession>A0A6G3TL78</accession>
<dbReference type="Proteomes" id="UP000475666">
    <property type="component" value="Unassembled WGS sequence"/>
</dbReference>
<dbReference type="AlphaFoldDB" id="A0A6G3TL78"/>
<comment type="caution">
    <text evidence="1">The sequence shown here is derived from an EMBL/GenBank/DDBJ whole genome shotgun (WGS) entry which is preliminary data.</text>
</comment>
<evidence type="ECO:0000313" key="2">
    <source>
        <dbReference type="Proteomes" id="UP000475666"/>
    </source>
</evidence>
<organism evidence="1 2">
    <name type="scientific">Streptomyces rubrogriseus</name>
    <dbReference type="NCBI Taxonomy" id="194673"/>
    <lineage>
        <taxon>Bacteria</taxon>
        <taxon>Bacillati</taxon>
        <taxon>Actinomycetota</taxon>
        <taxon>Actinomycetes</taxon>
        <taxon>Kitasatosporales</taxon>
        <taxon>Streptomycetaceae</taxon>
        <taxon>Streptomyces</taxon>
        <taxon>Streptomyces violaceoruber group</taxon>
    </lineage>
</organism>
<reference evidence="1 2" key="1">
    <citation type="submission" date="2020-01" db="EMBL/GenBank/DDBJ databases">
        <title>Insect and environment-associated Actinomycetes.</title>
        <authorList>
            <person name="Currrie C."/>
            <person name="Chevrette M."/>
            <person name="Carlson C."/>
            <person name="Stubbendieck R."/>
            <person name="Wendt-Pienkowski E."/>
        </authorList>
    </citation>
    <scope>NUCLEOTIDE SEQUENCE [LARGE SCALE GENOMIC DNA]</scope>
    <source>
        <strain evidence="1 2">SID7739</strain>
    </source>
</reference>